<gene>
    <name evidence="2" type="ORF">LX80_01255</name>
</gene>
<keyword evidence="3" id="KW-1185">Reference proteome</keyword>
<dbReference type="PANTHER" id="PTHR34203:SF15">
    <property type="entry name" value="SLL1173 PROTEIN"/>
    <property type="match status" value="1"/>
</dbReference>
<dbReference type="PANTHER" id="PTHR34203">
    <property type="entry name" value="METHYLTRANSFERASE, FKBM FAMILY PROTEIN"/>
    <property type="match status" value="1"/>
</dbReference>
<comment type="caution">
    <text evidence="2">The sequence shown here is derived from an EMBL/GenBank/DDBJ whole genome shotgun (WGS) entry which is preliminary data.</text>
</comment>
<dbReference type="InterPro" id="IPR006342">
    <property type="entry name" value="FkbM_mtfrase"/>
</dbReference>
<dbReference type="InterPro" id="IPR052514">
    <property type="entry name" value="SAM-dependent_MTase"/>
</dbReference>
<protein>
    <submittedName>
        <fullName evidence="2">FkbM family methyltransferase</fullName>
    </submittedName>
</protein>
<dbReference type="Gene3D" id="3.40.50.150">
    <property type="entry name" value="Vaccinia Virus protein VP39"/>
    <property type="match status" value="1"/>
</dbReference>
<dbReference type="NCBIfam" id="TIGR01444">
    <property type="entry name" value="fkbM_fam"/>
    <property type="match status" value="1"/>
</dbReference>
<dbReference type="Proteomes" id="UP000249720">
    <property type="component" value="Unassembled WGS sequence"/>
</dbReference>
<accession>A0A2W7RTH1</accession>
<dbReference type="InterPro" id="IPR029063">
    <property type="entry name" value="SAM-dependent_MTases_sf"/>
</dbReference>
<keyword evidence="2" id="KW-0808">Transferase</keyword>
<dbReference type="AlphaFoldDB" id="A0A2W7RTH1"/>
<feature type="domain" description="Methyltransferase FkbM" evidence="1">
    <location>
        <begin position="60"/>
        <end position="195"/>
    </location>
</feature>
<dbReference type="RefSeq" id="WP_111294675.1">
    <property type="nucleotide sequence ID" value="NZ_QKZV01000003.1"/>
</dbReference>
<evidence type="ECO:0000313" key="2">
    <source>
        <dbReference type="EMBL" id="PZX63604.1"/>
    </source>
</evidence>
<organism evidence="2 3">
    <name type="scientific">Hydrotalea sandarakina</name>
    <dbReference type="NCBI Taxonomy" id="1004304"/>
    <lineage>
        <taxon>Bacteria</taxon>
        <taxon>Pseudomonadati</taxon>
        <taxon>Bacteroidota</taxon>
        <taxon>Chitinophagia</taxon>
        <taxon>Chitinophagales</taxon>
        <taxon>Chitinophagaceae</taxon>
        <taxon>Hydrotalea</taxon>
    </lineage>
</organism>
<evidence type="ECO:0000259" key="1">
    <source>
        <dbReference type="Pfam" id="PF05050"/>
    </source>
</evidence>
<name>A0A2W7RTH1_9BACT</name>
<dbReference type="Pfam" id="PF05050">
    <property type="entry name" value="Methyltransf_21"/>
    <property type="match status" value="1"/>
</dbReference>
<dbReference type="SUPFAM" id="SSF53335">
    <property type="entry name" value="S-adenosyl-L-methionine-dependent methyltransferases"/>
    <property type="match status" value="1"/>
</dbReference>
<dbReference type="EMBL" id="QKZV01000003">
    <property type="protein sequence ID" value="PZX63604.1"/>
    <property type="molecule type" value="Genomic_DNA"/>
</dbReference>
<reference evidence="2 3" key="1">
    <citation type="submission" date="2018-06" db="EMBL/GenBank/DDBJ databases">
        <title>Genomic Encyclopedia of Archaeal and Bacterial Type Strains, Phase II (KMG-II): from individual species to whole genera.</title>
        <authorList>
            <person name="Goeker M."/>
        </authorList>
    </citation>
    <scope>NUCLEOTIDE SEQUENCE [LARGE SCALE GENOMIC DNA]</scope>
    <source>
        <strain evidence="2 3">DSM 23241</strain>
    </source>
</reference>
<evidence type="ECO:0000313" key="3">
    <source>
        <dbReference type="Proteomes" id="UP000249720"/>
    </source>
</evidence>
<proteinExistence type="predicted"/>
<dbReference type="GO" id="GO:0008168">
    <property type="term" value="F:methyltransferase activity"/>
    <property type="evidence" value="ECO:0007669"/>
    <property type="project" value="UniProtKB-KW"/>
</dbReference>
<dbReference type="OrthoDB" id="9812600at2"/>
<keyword evidence="2" id="KW-0489">Methyltransferase</keyword>
<sequence length="255" mass="29015">MEKLCSTQKYNGLNPVNNFKAFAKLIVTKLPFAITRNEQIDRATERVIKKVLAPNGLGIDVGAHTGKITQMMVAASPQQHLAFEPIPELYTALQKKFQQKIRLYNYALSYEIGNSNFNLVTTNKAYSGLLKRPYDKLESDTTITVNTTTLDAIIAPQQRIHLIKMDVEGAEYWVLKGAQQTIAQHKPILLFEFGNKGASTYNITPEKMYSFLQNDLKYNIFTLQGWLNHQPPISFSMLENYFNTDTCYFYLAAPI</sequence>
<dbReference type="GO" id="GO:0032259">
    <property type="term" value="P:methylation"/>
    <property type="evidence" value="ECO:0007669"/>
    <property type="project" value="UniProtKB-KW"/>
</dbReference>